<dbReference type="Proteomes" id="UP001215280">
    <property type="component" value="Unassembled WGS sequence"/>
</dbReference>
<protein>
    <submittedName>
        <fullName evidence="1">Uncharacterized protein</fullName>
    </submittedName>
</protein>
<gene>
    <name evidence="1" type="ORF">DFH07DRAFT_700299</name>
</gene>
<feature type="non-terminal residue" evidence="1">
    <location>
        <position position="63"/>
    </location>
</feature>
<name>A0AAD7HN14_9AGAR</name>
<evidence type="ECO:0000313" key="2">
    <source>
        <dbReference type="Proteomes" id="UP001215280"/>
    </source>
</evidence>
<dbReference type="InterPro" id="IPR012338">
    <property type="entry name" value="Beta-lactam/transpept-like"/>
</dbReference>
<proteinExistence type="predicted"/>
<comment type="caution">
    <text evidence="1">The sequence shown here is derived from an EMBL/GenBank/DDBJ whole genome shotgun (WGS) entry which is preliminary data.</text>
</comment>
<accession>A0AAD7HN14</accession>
<keyword evidence="2" id="KW-1185">Reference proteome</keyword>
<organism evidence="1 2">
    <name type="scientific">Mycena maculata</name>
    <dbReference type="NCBI Taxonomy" id="230809"/>
    <lineage>
        <taxon>Eukaryota</taxon>
        <taxon>Fungi</taxon>
        <taxon>Dikarya</taxon>
        <taxon>Basidiomycota</taxon>
        <taxon>Agaricomycotina</taxon>
        <taxon>Agaricomycetes</taxon>
        <taxon>Agaricomycetidae</taxon>
        <taxon>Agaricales</taxon>
        <taxon>Marasmiineae</taxon>
        <taxon>Mycenaceae</taxon>
        <taxon>Mycena</taxon>
    </lineage>
</organism>
<dbReference type="AlphaFoldDB" id="A0AAD7HN14"/>
<evidence type="ECO:0000313" key="1">
    <source>
        <dbReference type="EMBL" id="KAJ7724315.1"/>
    </source>
</evidence>
<reference evidence="1" key="1">
    <citation type="submission" date="2023-03" db="EMBL/GenBank/DDBJ databases">
        <title>Massive genome expansion in bonnet fungi (Mycena s.s.) driven by repeated elements and novel gene families across ecological guilds.</title>
        <authorList>
            <consortium name="Lawrence Berkeley National Laboratory"/>
            <person name="Harder C.B."/>
            <person name="Miyauchi S."/>
            <person name="Viragh M."/>
            <person name="Kuo A."/>
            <person name="Thoen E."/>
            <person name="Andreopoulos B."/>
            <person name="Lu D."/>
            <person name="Skrede I."/>
            <person name="Drula E."/>
            <person name="Henrissat B."/>
            <person name="Morin E."/>
            <person name="Kohler A."/>
            <person name="Barry K."/>
            <person name="LaButti K."/>
            <person name="Morin E."/>
            <person name="Salamov A."/>
            <person name="Lipzen A."/>
            <person name="Mereny Z."/>
            <person name="Hegedus B."/>
            <person name="Baldrian P."/>
            <person name="Stursova M."/>
            <person name="Weitz H."/>
            <person name="Taylor A."/>
            <person name="Grigoriev I.V."/>
            <person name="Nagy L.G."/>
            <person name="Martin F."/>
            <person name="Kauserud H."/>
        </authorList>
    </citation>
    <scope>NUCLEOTIDE SEQUENCE</scope>
    <source>
        <strain evidence="1">CBHHK188m</strain>
    </source>
</reference>
<dbReference type="EMBL" id="JARJLG010000239">
    <property type="protein sequence ID" value="KAJ7724315.1"/>
    <property type="molecule type" value="Genomic_DNA"/>
</dbReference>
<sequence length="63" mass="6687">DLDATIQSVLNNYNSPGGVAVTVVQKNEQGSDWTVETKGYGVAKPDGTEVTENTLFAIQSNSK</sequence>
<dbReference type="Gene3D" id="3.40.710.10">
    <property type="entry name" value="DD-peptidase/beta-lactamase superfamily"/>
    <property type="match status" value="1"/>
</dbReference>
<feature type="non-terminal residue" evidence="1">
    <location>
        <position position="1"/>
    </location>
</feature>
<dbReference type="SUPFAM" id="SSF56601">
    <property type="entry name" value="beta-lactamase/transpeptidase-like"/>
    <property type="match status" value="1"/>
</dbReference>